<organism evidence="5 6">
    <name type="scientific">Mastacembelus armatus</name>
    <name type="common">zig-zag eel</name>
    <dbReference type="NCBI Taxonomy" id="205130"/>
    <lineage>
        <taxon>Eukaryota</taxon>
        <taxon>Metazoa</taxon>
        <taxon>Chordata</taxon>
        <taxon>Craniata</taxon>
        <taxon>Vertebrata</taxon>
        <taxon>Euteleostomi</taxon>
        <taxon>Actinopterygii</taxon>
        <taxon>Neopterygii</taxon>
        <taxon>Teleostei</taxon>
        <taxon>Neoteleostei</taxon>
        <taxon>Acanthomorphata</taxon>
        <taxon>Anabantaria</taxon>
        <taxon>Synbranchiformes</taxon>
        <taxon>Mastacembelidae</taxon>
        <taxon>Mastacembelus</taxon>
    </lineage>
</organism>
<keyword evidence="6" id="KW-1185">Reference proteome</keyword>
<dbReference type="PROSITE" id="PS50041">
    <property type="entry name" value="C_TYPE_LECTIN_2"/>
    <property type="match status" value="1"/>
</dbReference>
<dbReference type="SMART" id="SM00034">
    <property type="entry name" value="CLECT"/>
    <property type="match status" value="1"/>
</dbReference>
<evidence type="ECO:0000256" key="2">
    <source>
        <dbReference type="PROSITE-ProRule" id="PRU00500"/>
    </source>
</evidence>
<dbReference type="CDD" id="cd00037">
    <property type="entry name" value="CLECT"/>
    <property type="match status" value="1"/>
</dbReference>
<dbReference type="Gene3D" id="3.10.100.10">
    <property type="entry name" value="Mannose-Binding Protein A, subunit A"/>
    <property type="match status" value="1"/>
</dbReference>
<keyword evidence="1 2" id="KW-1015">Disulfide bond</keyword>
<dbReference type="Proteomes" id="UP000261640">
    <property type="component" value="Unplaced"/>
</dbReference>
<dbReference type="RefSeq" id="XP_026180070.1">
    <property type="nucleotide sequence ID" value="XM_026324285.1"/>
</dbReference>
<reference evidence="5" key="1">
    <citation type="submission" date="2025-08" db="UniProtKB">
        <authorList>
            <consortium name="Ensembl"/>
        </authorList>
    </citation>
    <scope>IDENTIFICATION</scope>
</reference>
<evidence type="ECO:0000259" key="3">
    <source>
        <dbReference type="PROSITE" id="PS50041"/>
    </source>
</evidence>
<evidence type="ECO:0000313" key="5">
    <source>
        <dbReference type="Ensembl" id="ENSMAMP00000013264.1"/>
    </source>
</evidence>
<evidence type="ECO:0000256" key="1">
    <source>
        <dbReference type="ARBA" id="ARBA00023157"/>
    </source>
</evidence>
<dbReference type="SMART" id="SM00211">
    <property type="entry name" value="TY"/>
    <property type="match status" value="1"/>
</dbReference>
<dbReference type="InterPro" id="IPR016186">
    <property type="entry name" value="C-type_lectin-like/link_sf"/>
</dbReference>
<protein>
    <submittedName>
        <fullName evidence="5">Galactose-specific lectin nattectin-like</fullName>
    </submittedName>
</protein>
<dbReference type="Gene3D" id="4.10.800.10">
    <property type="entry name" value="Thyroglobulin type-1"/>
    <property type="match status" value="1"/>
</dbReference>
<proteinExistence type="predicted"/>
<dbReference type="InParanoid" id="A0A3Q3LVZ1"/>
<dbReference type="Ensembl" id="ENSMAMT00000013630.2">
    <property type="protein sequence ID" value="ENSMAMP00000013264.1"/>
    <property type="gene ID" value="ENSMAMG00000008999.2"/>
</dbReference>
<feature type="domain" description="Thyroglobulin type-1" evidence="4">
    <location>
        <begin position="78"/>
        <end position="142"/>
    </location>
</feature>
<dbReference type="PROSITE" id="PS00484">
    <property type="entry name" value="THYROGLOBULIN_1_1"/>
    <property type="match status" value="1"/>
</dbReference>
<feature type="disulfide bond" evidence="2">
    <location>
        <begin position="110"/>
        <end position="117"/>
    </location>
</feature>
<dbReference type="InterPro" id="IPR000716">
    <property type="entry name" value="Thyroglobulin_1"/>
</dbReference>
<dbReference type="SUPFAM" id="SSF56436">
    <property type="entry name" value="C-type lectin-like"/>
    <property type="match status" value="1"/>
</dbReference>
<dbReference type="Pfam" id="PF00086">
    <property type="entry name" value="Thyroglobulin_1"/>
    <property type="match status" value="1"/>
</dbReference>
<dbReference type="GeneTree" id="ENSGT01150000286973"/>
<evidence type="ECO:0000259" key="4">
    <source>
        <dbReference type="PROSITE" id="PS51162"/>
    </source>
</evidence>
<reference evidence="5" key="2">
    <citation type="submission" date="2025-09" db="UniProtKB">
        <authorList>
            <consortium name="Ensembl"/>
        </authorList>
    </citation>
    <scope>IDENTIFICATION</scope>
</reference>
<dbReference type="InterPro" id="IPR001304">
    <property type="entry name" value="C-type_lectin-like"/>
</dbReference>
<dbReference type="GeneID" id="113140472"/>
<dbReference type="InterPro" id="IPR050111">
    <property type="entry name" value="C-type_lectin/snaclec_domain"/>
</dbReference>
<dbReference type="STRING" id="205130.ENSMAMP00000013264"/>
<dbReference type="InterPro" id="IPR036857">
    <property type="entry name" value="Thyroglobulin_1_sf"/>
</dbReference>
<sequence length="277" mass="31985">MAGGRESKSEWRTVHRKSELRGYTAPANCEKRPSCFFFIIIIITTTSNMKVLSGCLTLCTLLALSRAYPVNTSSPHRVVQCEYEREHCQHLIGEYCPQCDDSGNYIRQQCSWSTGYCWCVDVISGQEIPHTRTSPGSHPVDCDSDFYCPHGWSSFRKRCFIFNETPKTWLEAEIYCQFDGGNLASIHSYEENHFVMSLTRGYTQTFPETWIGASDAIHPGYWMWTDGSKFYYKNWYNDDGDDGDETDDNCLKMNYKHELKWFYASCNSTLPFVCSKN</sequence>
<dbReference type="Pfam" id="PF00059">
    <property type="entry name" value="Lectin_C"/>
    <property type="match status" value="1"/>
</dbReference>
<comment type="caution">
    <text evidence="2">Lacks conserved residue(s) required for the propagation of feature annotation.</text>
</comment>
<accession>A0A3Q3LVZ1</accession>
<dbReference type="RefSeq" id="XP_026180079.1">
    <property type="nucleotide sequence ID" value="XM_026324294.2"/>
</dbReference>
<feature type="domain" description="C-type lectin" evidence="3">
    <location>
        <begin position="155"/>
        <end position="275"/>
    </location>
</feature>
<dbReference type="SUPFAM" id="SSF57610">
    <property type="entry name" value="Thyroglobulin type-1 domain"/>
    <property type="match status" value="1"/>
</dbReference>
<dbReference type="PROSITE" id="PS51162">
    <property type="entry name" value="THYROGLOBULIN_1_2"/>
    <property type="match status" value="1"/>
</dbReference>
<dbReference type="CTD" id="100320899"/>
<dbReference type="OrthoDB" id="7357196at2759"/>
<name>A0A3Q3LVZ1_9TELE</name>
<dbReference type="AlphaFoldDB" id="A0A3Q3LVZ1"/>
<dbReference type="InterPro" id="IPR016187">
    <property type="entry name" value="CTDL_fold"/>
</dbReference>
<dbReference type="CDD" id="cd00191">
    <property type="entry name" value="TY"/>
    <property type="match status" value="1"/>
</dbReference>
<evidence type="ECO:0000313" key="6">
    <source>
        <dbReference type="Proteomes" id="UP000261640"/>
    </source>
</evidence>
<dbReference type="PANTHER" id="PTHR22803">
    <property type="entry name" value="MANNOSE, PHOSPHOLIPASE, LECTIN RECEPTOR RELATED"/>
    <property type="match status" value="1"/>
</dbReference>
<dbReference type="PRINTS" id="PR01504">
    <property type="entry name" value="PNCREATITSAP"/>
</dbReference>